<organism evidence="1 2">
    <name type="scientific">Saguinus oedipus</name>
    <name type="common">Cotton-top tamarin</name>
    <name type="synonym">Oedipomidas oedipus</name>
    <dbReference type="NCBI Taxonomy" id="9490"/>
    <lineage>
        <taxon>Eukaryota</taxon>
        <taxon>Metazoa</taxon>
        <taxon>Chordata</taxon>
        <taxon>Craniata</taxon>
        <taxon>Vertebrata</taxon>
        <taxon>Euteleostomi</taxon>
        <taxon>Mammalia</taxon>
        <taxon>Eutheria</taxon>
        <taxon>Euarchontoglires</taxon>
        <taxon>Primates</taxon>
        <taxon>Haplorrhini</taxon>
        <taxon>Platyrrhini</taxon>
        <taxon>Cebidae</taxon>
        <taxon>Callitrichinae</taxon>
        <taxon>Saguinus</taxon>
    </lineage>
</organism>
<dbReference type="Gene3D" id="3.90.640.10">
    <property type="entry name" value="Actin, Chain A, domain 4"/>
    <property type="match status" value="1"/>
</dbReference>
<reference evidence="1 2" key="1">
    <citation type="submission" date="2023-05" db="EMBL/GenBank/DDBJ databases">
        <title>B98-5 Cell Line De Novo Hybrid Assembly: An Optical Mapping Approach.</title>
        <authorList>
            <person name="Kananen K."/>
            <person name="Auerbach J.A."/>
            <person name="Kautto E."/>
            <person name="Blachly J.S."/>
        </authorList>
    </citation>
    <scope>NUCLEOTIDE SEQUENCE [LARGE SCALE GENOMIC DNA]</scope>
    <source>
        <strain evidence="1">B95-8</strain>
        <tissue evidence="1">Cell line</tissue>
    </source>
</reference>
<dbReference type="InterPro" id="IPR043129">
    <property type="entry name" value="ATPase_NBD"/>
</dbReference>
<dbReference type="Pfam" id="PF00022">
    <property type="entry name" value="Actin"/>
    <property type="match status" value="1"/>
</dbReference>
<dbReference type="Gene3D" id="3.30.420.40">
    <property type="match status" value="2"/>
</dbReference>
<gene>
    <name evidence="1" type="ORF">P7K49_039039</name>
</gene>
<proteinExistence type="predicted"/>
<evidence type="ECO:0000313" key="2">
    <source>
        <dbReference type="Proteomes" id="UP001266305"/>
    </source>
</evidence>
<dbReference type="EMBL" id="JASSZA010000023">
    <property type="protein sequence ID" value="KAK2083803.1"/>
    <property type="molecule type" value="Genomic_DNA"/>
</dbReference>
<name>A0ABQ9TGD3_SAGOE</name>
<evidence type="ECO:0000313" key="1">
    <source>
        <dbReference type="EMBL" id="KAK2083803.1"/>
    </source>
</evidence>
<comment type="caution">
    <text evidence="1">The sequence shown here is derived from an EMBL/GenBank/DDBJ whole genome shotgun (WGS) entry which is preliminary data.</text>
</comment>
<dbReference type="InterPro" id="IPR004000">
    <property type="entry name" value="Actin"/>
</dbReference>
<protein>
    <submittedName>
        <fullName evidence="1">Uncharacterized protein</fullName>
    </submittedName>
</protein>
<dbReference type="Proteomes" id="UP001266305">
    <property type="component" value="Unassembled WGS sequence"/>
</dbReference>
<dbReference type="PRINTS" id="PR00190">
    <property type="entry name" value="ACTIN"/>
</dbReference>
<dbReference type="PANTHER" id="PTHR11937">
    <property type="entry name" value="ACTIN"/>
    <property type="match status" value="1"/>
</dbReference>
<keyword evidence="2" id="KW-1185">Reference proteome</keyword>
<dbReference type="SUPFAM" id="SSF53067">
    <property type="entry name" value="Actin-like ATPase domain"/>
    <property type="match status" value="2"/>
</dbReference>
<sequence>MLLAEALLNPKANCEKMTQDVFEIFNNSAMYVAIQAVLSLYGSGHTTGIVMASDLIDYLMKILTQCGLSFTTLAEWEIMRDMKEKLCYVTLDFKAGDGHGGLQLLPGEGLRAAQCPGHQHWQQALLLPQHFSLNMLLKANTAYIEVMLTYMAIASLQMLPVSKKNQ</sequence>
<accession>A0ABQ9TGD3</accession>